<dbReference type="Proteomes" id="UP001060018">
    <property type="component" value="Chromosome"/>
</dbReference>
<evidence type="ECO:0000313" key="1">
    <source>
        <dbReference type="EMBL" id="UUX58638.1"/>
    </source>
</evidence>
<reference evidence="1" key="1">
    <citation type="journal article" date="2022" name="Pest Manag. Sci.">
        <title>Glutamicibacter halophytocola-mediated host fitness of potato tuber moth on Solanaceae crops.</title>
        <authorList>
            <person name="Wang W."/>
            <person name="Xiao G."/>
            <person name="Du G."/>
            <person name="Chang L."/>
            <person name="Yang Y."/>
            <person name="Ye J."/>
            <person name="Chen B."/>
        </authorList>
    </citation>
    <scope>NUCLEOTIDE SEQUENCE</scope>
    <source>
        <strain evidence="1">S2</strain>
    </source>
</reference>
<name>A0AA94XRN0_9MICC</name>
<accession>A0AA94XRN0</accession>
<dbReference type="EMBL" id="CP102487">
    <property type="protein sequence ID" value="UUX58638.1"/>
    <property type="molecule type" value="Genomic_DNA"/>
</dbReference>
<protein>
    <submittedName>
        <fullName evidence="1">Uncharacterized protein</fullName>
    </submittedName>
</protein>
<dbReference type="AlphaFoldDB" id="A0AA94XRN0"/>
<dbReference type="RefSeq" id="WP_186467960.1">
    <property type="nucleotide sequence ID" value="NZ_CP042260.1"/>
</dbReference>
<proteinExistence type="predicted"/>
<gene>
    <name evidence="1" type="ORF">NUH22_15265</name>
</gene>
<sequence>MAQLRQQASPMQILPAFSKNGAIQLLGSKSRAATSQEAEQLDLHVFKNQ</sequence>
<organism evidence="1 2">
    <name type="scientific">Glutamicibacter halophytocola</name>
    <dbReference type="NCBI Taxonomy" id="1933880"/>
    <lineage>
        <taxon>Bacteria</taxon>
        <taxon>Bacillati</taxon>
        <taxon>Actinomycetota</taxon>
        <taxon>Actinomycetes</taxon>
        <taxon>Micrococcales</taxon>
        <taxon>Micrococcaceae</taxon>
        <taxon>Glutamicibacter</taxon>
    </lineage>
</organism>
<evidence type="ECO:0000313" key="2">
    <source>
        <dbReference type="Proteomes" id="UP001060018"/>
    </source>
</evidence>